<protein>
    <recommendedName>
        <fullName evidence="1">Gamma-glutamylcyclotransferase AIG2-like domain-containing protein</fullName>
    </recommendedName>
</protein>
<organism evidence="2 3">
    <name type="scientific">Penicillium alfredii</name>
    <dbReference type="NCBI Taxonomy" id="1506179"/>
    <lineage>
        <taxon>Eukaryota</taxon>
        <taxon>Fungi</taxon>
        <taxon>Dikarya</taxon>
        <taxon>Ascomycota</taxon>
        <taxon>Pezizomycotina</taxon>
        <taxon>Eurotiomycetes</taxon>
        <taxon>Eurotiomycetidae</taxon>
        <taxon>Eurotiales</taxon>
        <taxon>Aspergillaceae</taxon>
        <taxon>Penicillium</taxon>
    </lineage>
</organism>
<evidence type="ECO:0000313" key="2">
    <source>
        <dbReference type="EMBL" id="KAJ5104609.1"/>
    </source>
</evidence>
<proteinExistence type="predicted"/>
<dbReference type="InterPro" id="IPR036568">
    <property type="entry name" value="GGCT-like_sf"/>
</dbReference>
<dbReference type="Proteomes" id="UP001141434">
    <property type="component" value="Unassembled WGS sequence"/>
</dbReference>
<dbReference type="Pfam" id="PF06094">
    <property type="entry name" value="GGACT"/>
    <property type="match status" value="1"/>
</dbReference>
<reference evidence="2" key="2">
    <citation type="journal article" date="2023" name="IMA Fungus">
        <title>Comparative genomic study of the Penicillium genus elucidates a diverse pangenome and 15 lateral gene transfer events.</title>
        <authorList>
            <person name="Petersen C."/>
            <person name="Sorensen T."/>
            <person name="Nielsen M.R."/>
            <person name="Sondergaard T.E."/>
            <person name="Sorensen J.L."/>
            <person name="Fitzpatrick D.A."/>
            <person name="Frisvad J.C."/>
            <person name="Nielsen K.L."/>
        </authorList>
    </citation>
    <scope>NUCLEOTIDE SEQUENCE</scope>
    <source>
        <strain evidence="2">IBT 34128</strain>
    </source>
</reference>
<dbReference type="InterPro" id="IPR009288">
    <property type="entry name" value="AIG2-like_dom"/>
</dbReference>
<evidence type="ECO:0000313" key="3">
    <source>
        <dbReference type="Proteomes" id="UP001141434"/>
    </source>
</evidence>
<dbReference type="GeneID" id="81391706"/>
<comment type="caution">
    <text evidence="2">The sequence shown here is derived from an EMBL/GenBank/DDBJ whole genome shotgun (WGS) entry which is preliminary data.</text>
</comment>
<sequence>MLRSEPPDYLTNIQEPIRELPPNYLISYFFYGTLTNSATLQRILDLHGEPKLRKADIIGYALAKWGDYPALIDGQQGQVVSGSVYVVQSEKTQKLVDYETKAYMVADCWFFFRDAGGSAEEIPGKT</sequence>
<dbReference type="SUPFAM" id="SSF110857">
    <property type="entry name" value="Gamma-glutamyl cyclotransferase-like"/>
    <property type="match status" value="1"/>
</dbReference>
<dbReference type="Gene3D" id="3.10.490.10">
    <property type="entry name" value="Gamma-glutamyl cyclotransferase-like"/>
    <property type="match status" value="1"/>
</dbReference>
<keyword evidence="3" id="KW-1185">Reference proteome</keyword>
<dbReference type="EMBL" id="JAPMSZ010000004">
    <property type="protein sequence ID" value="KAJ5104609.1"/>
    <property type="molecule type" value="Genomic_DNA"/>
</dbReference>
<name>A0A9W9KFJ1_9EURO</name>
<dbReference type="RefSeq" id="XP_056513605.1">
    <property type="nucleotide sequence ID" value="XM_056652538.1"/>
</dbReference>
<evidence type="ECO:0000259" key="1">
    <source>
        <dbReference type="Pfam" id="PF06094"/>
    </source>
</evidence>
<reference evidence="2" key="1">
    <citation type="submission" date="2022-11" db="EMBL/GenBank/DDBJ databases">
        <authorList>
            <person name="Petersen C."/>
        </authorList>
    </citation>
    <scope>NUCLEOTIDE SEQUENCE</scope>
    <source>
        <strain evidence="2">IBT 34128</strain>
    </source>
</reference>
<gene>
    <name evidence="2" type="ORF">NUU61_001956</name>
</gene>
<dbReference type="InterPro" id="IPR013024">
    <property type="entry name" value="GGCT-like"/>
</dbReference>
<dbReference type="CDD" id="cd06661">
    <property type="entry name" value="GGCT_like"/>
    <property type="match status" value="1"/>
</dbReference>
<dbReference type="OrthoDB" id="3262926at2759"/>
<accession>A0A9W9KFJ1</accession>
<dbReference type="AlphaFoldDB" id="A0A9W9KFJ1"/>
<feature type="domain" description="Gamma-glutamylcyclotransferase AIG2-like" evidence="1">
    <location>
        <begin position="28"/>
        <end position="106"/>
    </location>
</feature>